<organism evidence="1">
    <name type="scientific">Pfiesteria piscicida</name>
    <name type="common">Phantom dinoflagellate</name>
    <dbReference type="NCBI Taxonomy" id="71001"/>
    <lineage>
        <taxon>Eukaryota</taxon>
        <taxon>Sar</taxon>
        <taxon>Alveolata</taxon>
        <taxon>Dinophyceae</taxon>
        <taxon>Peridiniales</taxon>
        <taxon>Pfiesteriaceae</taxon>
        <taxon>Pfiesteria</taxon>
    </lineage>
</organism>
<reference evidence="1" key="1">
    <citation type="submission" date="2008-12" db="EMBL/GenBank/DDBJ databases">
        <authorList>
            <person name="Zhang H."/>
            <person name="Lin S."/>
        </authorList>
    </citation>
    <scope>NUCLEOTIDE SEQUENCE</scope>
    <source>
        <strain evidence="1">CCMP1831</strain>
    </source>
</reference>
<sequence>APYRGRRAVPLRGTVLGAAGGDGGAGRVHDAAREFLSRSPLCFPLTTTTRVLEACVSDPEEASEWVTSVFSLPC</sequence>
<name>E8Z6E2_PFIPI</name>
<dbReference type="AlphaFoldDB" id="E8Z6E2"/>
<evidence type="ECO:0000313" key="1">
    <source>
        <dbReference type="EMBL" id="ACU45022.1"/>
    </source>
</evidence>
<proteinExistence type="evidence at transcript level"/>
<feature type="non-terminal residue" evidence="1">
    <location>
        <position position="1"/>
    </location>
</feature>
<reference evidence="1" key="2">
    <citation type="book" date="2010" name="PROCEEDINGS OF 13TH INTERNATIONAL CONFERENCE ON HARMFUL ALGAE" publisher="International Society For The Study of Harmful Algae" city="Hong Kong, China">
        <title>Dinoflagellate meta-transcriptomics enabled by spliced leader.</title>
        <editorList>
            <person name="Unknown A."/>
        </editorList>
        <authorList>
            <person name="Lin S."/>
            <person name="Zhang H."/>
        </authorList>
    </citation>
    <scope>NUCLEOTIDE SEQUENCE</scope>
    <source>
        <strain evidence="1">CCMP1831</strain>
    </source>
</reference>
<accession>E8Z6E2</accession>
<dbReference type="EMBL" id="FJ599970">
    <property type="protein sequence ID" value="ACU45022.1"/>
    <property type="molecule type" value="mRNA"/>
</dbReference>
<protein>
    <submittedName>
        <fullName evidence="1">Uncharacterized protein</fullName>
    </submittedName>
</protein>